<proteinExistence type="predicted"/>
<dbReference type="EMBL" id="JASPKY010000042">
    <property type="protein sequence ID" value="KAK9746066.1"/>
    <property type="molecule type" value="Genomic_DNA"/>
</dbReference>
<dbReference type="PROSITE" id="PS50878">
    <property type="entry name" value="RT_POL"/>
    <property type="match status" value="1"/>
</dbReference>
<dbReference type="SUPFAM" id="SSF56672">
    <property type="entry name" value="DNA/RNA polymerases"/>
    <property type="match status" value="1"/>
</dbReference>
<dbReference type="PANTHER" id="PTHR19446">
    <property type="entry name" value="REVERSE TRANSCRIPTASES"/>
    <property type="match status" value="1"/>
</dbReference>
<accession>A0AAW1MEL4</accession>
<reference evidence="2 3" key="1">
    <citation type="journal article" date="2024" name="BMC Genomics">
        <title>De novo assembly and annotation of Popillia japonica's genome with initial clues to its potential as an invasive pest.</title>
        <authorList>
            <person name="Cucini C."/>
            <person name="Boschi S."/>
            <person name="Funari R."/>
            <person name="Cardaioli E."/>
            <person name="Iannotti N."/>
            <person name="Marturano G."/>
            <person name="Paoli F."/>
            <person name="Bruttini M."/>
            <person name="Carapelli A."/>
            <person name="Frati F."/>
            <person name="Nardi F."/>
        </authorList>
    </citation>
    <scope>NUCLEOTIDE SEQUENCE [LARGE SCALE GENOMIC DNA]</scope>
    <source>
        <strain evidence="2">DMR45628</strain>
    </source>
</reference>
<evidence type="ECO:0000259" key="1">
    <source>
        <dbReference type="PROSITE" id="PS50878"/>
    </source>
</evidence>
<evidence type="ECO:0000313" key="3">
    <source>
        <dbReference type="Proteomes" id="UP001458880"/>
    </source>
</evidence>
<comment type="caution">
    <text evidence="2">The sequence shown here is derived from an EMBL/GenBank/DDBJ whole genome shotgun (WGS) entry which is preliminary data.</text>
</comment>
<feature type="domain" description="Reverse transcriptase" evidence="1">
    <location>
        <begin position="1"/>
        <end position="196"/>
    </location>
</feature>
<keyword evidence="2" id="KW-0548">Nucleotidyltransferase</keyword>
<dbReference type="GO" id="GO:0003964">
    <property type="term" value="F:RNA-directed DNA polymerase activity"/>
    <property type="evidence" value="ECO:0007669"/>
    <property type="project" value="UniProtKB-KW"/>
</dbReference>
<protein>
    <submittedName>
        <fullName evidence="2">Reverse transcriptase (RNA-dependent DNA polymerase)</fullName>
    </submittedName>
</protein>
<dbReference type="InterPro" id="IPR043502">
    <property type="entry name" value="DNA/RNA_pol_sf"/>
</dbReference>
<dbReference type="Proteomes" id="UP001458880">
    <property type="component" value="Unassembled WGS sequence"/>
</dbReference>
<dbReference type="AlphaFoldDB" id="A0AAW1MEL4"/>
<evidence type="ECO:0000313" key="2">
    <source>
        <dbReference type="EMBL" id="KAK9746066.1"/>
    </source>
</evidence>
<sequence>MRLIDERESKSGLSDNQFGFRKGRSTVHAIEKVKNTICSYPEKWCLLITLDVRNAFNSANWSLIMEKLEWWGISRYLVNLIGDYLSDRQLQIESGERITIAAGVPQGSLLGTILWNILFDDIFHIELSTRASTLGYAYDLALIVAANNEIDLMIKGNESLGRLNDWLVNNKLQLGPAKSEAIILKGSRMRQHLKSK</sequence>
<keyword evidence="2" id="KW-0695">RNA-directed DNA polymerase</keyword>
<organism evidence="2 3">
    <name type="scientific">Popillia japonica</name>
    <name type="common">Japanese beetle</name>
    <dbReference type="NCBI Taxonomy" id="7064"/>
    <lineage>
        <taxon>Eukaryota</taxon>
        <taxon>Metazoa</taxon>
        <taxon>Ecdysozoa</taxon>
        <taxon>Arthropoda</taxon>
        <taxon>Hexapoda</taxon>
        <taxon>Insecta</taxon>
        <taxon>Pterygota</taxon>
        <taxon>Neoptera</taxon>
        <taxon>Endopterygota</taxon>
        <taxon>Coleoptera</taxon>
        <taxon>Polyphaga</taxon>
        <taxon>Scarabaeiformia</taxon>
        <taxon>Scarabaeidae</taxon>
        <taxon>Rutelinae</taxon>
        <taxon>Popillia</taxon>
    </lineage>
</organism>
<keyword evidence="3" id="KW-1185">Reference proteome</keyword>
<keyword evidence="2" id="KW-0808">Transferase</keyword>
<gene>
    <name evidence="2" type="ORF">QE152_g6393</name>
</gene>
<name>A0AAW1MEL4_POPJA</name>
<dbReference type="Pfam" id="PF00078">
    <property type="entry name" value="RVT_1"/>
    <property type="match status" value="1"/>
</dbReference>
<dbReference type="InterPro" id="IPR000477">
    <property type="entry name" value="RT_dom"/>
</dbReference>